<dbReference type="EMBL" id="QMFZ01000018">
    <property type="protein sequence ID" value="RBB37543.1"/>
    <property type="molecule type" value="Genomic_DNA"/>
</dbReference>
<keyword evidence="1" id="KW-0472">Membrane</keyword>
<comment type="caution">
    <text evidence="2">The sequence shown here is derived from an EMBL/GenBank/DDBJ whole genome shotgun (WGS) entry which is preliminary data.</text>
</comment>
<dbReference type="AlphaFoldDB" id="A0A365QSA6"/>
<reference evidence="2 3" key="1">
    <citation type="submission" date="2018-06" db="EMBL/GenBank/DDBJ databases">
        <title>Draft genome sequence of Burkholderia reimsis strain BE51 isolated from a French agricultural soil.</title>
        <authorList>
            <person name="Esmaeel Q."/>
        </authorList>
    </citation>
    <scope>NUCLEOTIDE SEQUENCE [LARGE SCALE GENOMIC DNA]</scope>
    <source>
        <strain evidence="2 3">BE51</strain>
    </source>
</reference>
<dbReference type="Proteomes" id="UP000252458">
    <property type="component" value="Unassembled WGS sequence"/>
</dbReference>
<dbReference type="RefSeq" id="WP_133295693.1">
    <property type="nucleotide sequence ID" value="NZ_QMFZ01000018.1"/>
</dbReference>
<keyword evidence="1" id="KW-1133">Transmembrane helix</keyword>
<gene>
    <name evidence="2" type="ORF">DPV79_21340</name>
</gene>
<accession>A0A365QSA6</accession>
<protein>
    <submittedName>
        <fullName evidence="2">Uncharacterized protein</fullName>
    </submittedName>
</protein>
<organism evidence="2 3">
    <name type="scientific">Burkholderia reimsis</name>
    <dbReference type="NCBI Taxonomy" id="2234132"/>
    <lineage>
        <taxon>Bacteria</taxon>
        <taxon>Pseudomonadati</taxon>
        <taxon>Pseudomonadota</taxon>
        <taxon>Betaproteobacteria</taxon>
        <taxon>Burkholderiales</taxon>
        <taxon>Burkholderiaceae</taxon>
        <taxon>Burkholderia</taxon>
    </lineage>
</organism>
<feature type="transmembrane region" description="Helical" evidence="1">
    <location>
        <begin position="82"/>
        <end position="102"/>
    </location>
</feature>
<evidence type="ECO:0000256" key="1">
    <source>
        <dbReference type="SAM" id="Phobius"/>
    </source>
</evidence>
<feature type="transmembrane region" description="Helical" evidence="1">
    <location>
        <begin position="178"/>
        <end position="198"/>
    </location>
</feature>
<keyword evidence="1" id="KW-0812">Transmembrane</keyword>
<sequence>MINALPLALALYWLLEYVVRRASYCAEMEPATFQPPWQTGCEWAIVISPGFWLSHYFKSRIQHFAGANAVSARRTLITRSNWLNVLVSMIFLILGLLTTLAARGTFGWSLVADLVVVRYISRTTEIGYAFGRDVMTPPDNRSGLDKHARLTLALRSYVELFLLAMPVYLLCVPHYGTVLRALTLSLSVGTLTNVGYGLPLDQHGYRALLVFPQVIATLSLVLLSLASYISRPEPKSTPEADAEPK</sequence>
<name>A0A365QSA6_9BURK</name>
<proteinExistence type="predicted"/>
<evidence type="ECO:0000313" key="2">
    <source>
        <dbReference type="EMBL" id="RBB37543.1"/>
    </source>
</evidence>
<feature type="transmembrane region" description="Helical" evidence="1">
    <location>
        <begin position="210"/>
        <end position="229"/>
    </location>
</feature>
<evidence type="ECO:0000313" key="3">
    <source>
        <dbReference type="Proteomes" id="UP000252458"/>
    </source>
</evidence>
<keyword evidence="3" id="KW-1185">Reference proteome</keyword>